<sequence length="75" mass="8040">MRPFFQEADRGVLPILFAATAPEAAPGAYYGPGKFSEMKGDVSYAAVPSASKDLAVAERFWHVSEELTGVAYLDA</sequence>
<organism evidence="1 2">
    <name type="scientific">Ricinus communis</name>
    <name type="common">Castor bean</name>
    <dbReference type="NCBI Taxonomy" id="3988"/>
    <lineage>
        <taxon>Eukaryota</taxon>
        <taxon>Viridiplantae</taxon>
        <taxon>Streptophyta</taxon>
        <taxon>Embryophyta</taxon>
        <taxon>Tracheophyta</taxon>
        <taxon>Spermatophyta</taxon>
        <taxon>Magnoliopsida</taxon>
        <taxon>eudicotyledons</taxon>
        <taxon>Gunneridae</taxon>
        <taxon>Pentapetalae</taxon>
        <taxon>rosids</taxon>
        <taxon>fabids</taxon>
        <taxon>Malpighiales</taxon>
        <taxon>Euphorbiaceae</taxon>
        <taxon>Acalyphoideae</taxon>
        <taxon>Acalypheae</taxon>
        <taxon>Ricinus</taxon>
    </lineage>
</organism>
<reference evidence="2" key="1">
    <citation type="journal article" date="2010" name="Nat. Biotechnol.">
        <title>Draft genome sequence of the oilseed species Ricinus communis.</title>
        <authorList>
            <person name="Chan A.P."/>
            <person name="Crabtree J."/>
            <person name="Zhao Q."/>
            <person name="Lorenzi H."/>
            <person name="Orvis J."/>
            <person name="Puiu D."/>
            <person name="Melake-Berhan A."/>
            <person name="Jones K.M."/>
            <person name="Redman J."/>
            <person name="Chen G."/>
            <person name="Cahoon E.B."/>
            <person name="Gedil M."/>
            <person name="Stanke M."/>
            <person name="Haas B.J."/>
            <person name="Wortman J.R."/>
            <person name="Fraser-Liggett C.M."/>
            <person name="Ravel J."/>
            <person name="Rabinowicz P.D."/>
        </authorList>
    </citation>
    <scope>NUCLEOTIDE SEQUENCE [LARGE SCALE GENOMIC DNA]</scope>
    <source>
        <strain evidence="2">cv. Hale</strain>
    </source>
</reference>
<protein>
    <recommendedName>
        <fullName evidence="3">Short-chain dehydrogenase</fullName>
    </recommendedName>
</protein>
<proteinExistence type="predicted"/>
<evidence type="ECO:0008006" key="3">
    <source>
        <dbReference type="Google" id="ProtNLM"/>
    </source>
</evidence>
<dbReference type="AlphaFoldDB" id="B9TLS2"/>
<name>B9TLS2_RICCO</name>
<evidence type="ECO:0000313" key="2">
    <source>
        <dbReference type="Proteomes" id="UP000008311"/>
    </source>
</evidence>
<gene>
    <name evidence="1" type="ORF">RCOM_2095090</name>
</gene>
<dbReference type="InParanoid" id="B9TLS2"/>
<evidence type="ECO:0000313" key="1">
    <source>
        <dbReference type="EMBL" id="EEF23191.1"/>
    </source>
</evidence>
<keyword evidence="2" id="KW-1185">Reference proteome</keyword>
<accession>B9TLS2</accession>
<dbReference type="Proteomes" id="UP000008311">
    <property type="component" value="Unassembled WGS sequence"/>
</dbReference>
<dbReference type="EMBL" id="EQ987376">
    <property type="protein sequence ID" value="EEF23191.1"/>
    <property type="molecule type" value="Genomic_DNA"/>
</dbReference>
<dbReference type="STRING" id="3988.B9TLS2"/>